<dbReference type="Proteomes" id="UP001303647">
    <property type="component" value="Unassembled WGS sequence"/>
</dbReference>
<comment type="catalytic activity">
    <reaction evidence="14">
        <text>[(1-&gt;4)-beta-D-glucosyl]n+m + reduced acceptor + O2 = 4-dehydro-beta-D-glucosyl-[(1-&gt;4)-beta-D-glucosyl]n-1 + [(1-&gt;4)-beta-D-glucosyl]m + acceptor + H2O.</text>
        <dbReference type="EC" id="1.14.99.56"/>
    </reaction>
</comment>
<keyword evidence="11" id="KW-0119">Carbohydrate metabolism</keyword>
<keyword evidence="19" id="KW-1185">Reference proteome</keyword>
<dbReference type="EMBL" id="MU857863">
    <property type="protein sequence ID" value="KAK4243157.1"/>
    <property type="molecule type" value="Genomic_DNA"/>
</dbReference>
<dbReference type="GO" id="GO:0004497">
    <property type="term" value="F:monooxygenase activity"/>
    <property type="evidence" value="ECO:0007669"/>
    <property type="project" value="UniProtKB-KW"/>
</dbReference>
<gene>
    <name evidence="18" type="ORF">C7999DRAFT_44966</name>
</gene>
<keyword evidence="7" id="KW-0560">Oxidoreductase</keyword>
<keyword evidence="18" id="KW-0378">Hydrolase</keyword>
<keyword evidence="12" id="KW-0624">Polysaccharide degradation</keyword>
<dbReference type="Gene3D" id="2.70.50.70">
    <property type="match status" value="1"/>
</dbReference>
<keyword evidence="5 16" id="KW-0732">Signal</keyword>
<comment type="subcellular location">
    <subcellularLocation>
        <location evidence="2">Secreted</location>
    </subcellularLocation>
</comment>
<keyword evidence="9" id="KW-0503">Monooxygenase</keyword>
<dbReference type="Pfam" id="PF03443">
    <property type="entry name" value="AA9"/>
    <property type="match status" value="1"/>
</dbReference>
<reference evidence="18" key="2">
    <citation type="submission" date="2023-05" db="EMBL/GenBank/DDBJ databases">
        <authorList>
            <consortium name="Lawrence Berkeley National Laboratory"/>
            <person name="Steindorff A."/>
            <person name="Hensen N."/>
            <person name="Bonometti L."/>
            <person name="Westerberg I."/>
            <person name="Brannstrom I.O."/>
            <person name="Guillou S."/>
            <person name="Cros-Aarteil S."/>
            <person name="Calhoun S."/>
            <person name="Haridas S."/>
            <person name="Kuo A."/>
            <person name="Mondo S."/>
            <person name="Pangilinan J."/>
            <person name="Riley R."/>
            <person name="Labutti K."/>
            <person name="Andreopoulos B."/>
            <person name="Lipzen A."/>
            <person name="Chen C."/>
            <person name="Yanf M."/>
            <person name="Daum C."/>
            <person name="Ng V."/>
            <person name="Clum A."/>
            <person name="Ohm R."/>
            <person name="Martin F."/>
            <person name="Silar P."/>
            <person name="Natvig D."/>
            <person name="Lalanne C."/>
            <person name="Gautier V."/>
            <person name="Ament-Velasquez S.L."/>
            <person name="Kruys A."/>
            <person name="Hutchinson M.I."/>
            <person name="Powell A.J."/>
            <person name="Barry K."/>
            <person name="Miller A.N."/>
            <person name="Grigoriev I.V."/>
            <person name="Debuchy R."/>
            <person name="Gladieux P."/>
            <person name="Thoren M.H."/>
            <person name="Johannesson H."/>
        </authorList>
    </citation>
    <scope>NUCLEOTIDE SEQUENCE</scope>
    <source>
        <strain evidence="18">CBS 359.72</strain>
    </source>
</reference>
<organism evidence="18 19">
    <name type="scientific">Corynascus novoguineensis</name>
    <dbReference type="NCBI Taxonomy" id="1126955"/>
    <lineage>
        <taxon>Eukaryota</taxon>
        <taxon>Fungi</taxon>
        <taxon>Dikarya</taxon>
        <taxon>Ascomycota</taxon>
        <taxon>Pezizomycotina</taxon>
        <taxon>Sordariomycetes</taxon>
        <taxon>Sordariomycetidae</taxon>
        <taxon>Sordariales</taxon>
        <taxon>Chaetomiaceae</taxon>
        <taxon>Corynascus</taxon>
    </lineage>
</organism>
<proteinExistence type="inferred from homology"/>
<dbReference type="CDD" id="cd21175">
    <property type="entry name" value="LPMO_AA9"/>
    <property type="match status" value="1"/>
</dbReference>
<evidence type="ECO:0000256" key="3">
    <source>
        <dbReference type="ARBA" id="ARBA00022525"/>
    </source>
</evidence>
<keyword evidence="4" id="KW-0479">Metal-binding</keyword>
<evidence type="ECO:0000256" key="16">
    <source>
        <dbReference type="SAM" id="SignalP"/>
    </source>
</evidence>
<protein>
    <recommendedName>
        <fullName evidence="15">lytic cellulose monooxygenase (C4-dehydrogenating)</fullName>
        <ecNumber evidence="15">1.14.99.56</ecNumber>
    </recommendedName>
</protein>
<evidence type="ECO:0000313" key="18">
    <source>
        <dbReference type="EMBL" id="KAK4243157.1"/>
    </source>
</evidence>
<evidence type="ECO:0000256" key="15">
    <source>
        <dbReference type="ARBA" id="ARBA00047174"/>
    </source>
</evidence>
<evidence type="ECO:0000259" key="17">
    <source>
        <dbReference type="Pfam" id="PF03443"/>
    </source>
</evidence>
<dbReference type="EC" id="1.14.99.56" evidence="15"/>
<dbReference type="GO" id="GO:0046872">
    <property type="term" value="F:metal ion binding"/>
    <property type="evidence" value="ECO:0007669"/>
    <property type="project" value="UniProtKB-KW"/>
</dbReference>
<evidence type="ECO:0000313" key="19">
    <source>
        <dbReference type="Proteomes" id="UP001303647"/>
    </source>
</evidence>
<evidence type="ECO:0000256" key="4">
    <source>
        <dbReference type="ARBA" id="ARBA00022723"/>
    </source>
</evidence>
<evidence type="ECO:0000256" key="12">
    <source>
        <dbReference type="ARBA" id="ARBA00023326"/>
    </source>
</evidence>
<evidence type="ECO:0000256" key="8">
    <source>
        <dbReference type="ARBA" id="ARBA00023008"/>
    </source>
</evidence>
<keyword evidence="3" id="KW-0964">Secreted</keyword>
<dbReference type="GO" id="GO:0016787">
    <property type="term" value="F:hydrolase activity"/>
    <property type="evidence" value="ECO:0007669"/>
    <property type="project" value="UniProtKB-KW"/>
</dbReference>
<dbReference type="InterPro" id="IPR005103">
    <property type="entry name" value="AA9_LPMO"/>
</dbReference>
<sequence>MCFSSILPFVTLVVAVLGHGGVYNYSIGDVWYAGSYPWLLEDDQPKGIQRRWWPDPIQSVHHPYLACNRGNPLAKSHPTQHAPIRAGENNLHPEFADPPKPIQCVGPEYSWVHATGPLIAYMADCNGPCDKFDAEGKEVDQWGSRTDVGSAWGWDQYTLTRTGWGVRIPKNLKPGNYLIRHEIIMIELMPPQFYPECAQLTVIGDGDKVPGEEYLVAFPGAYSMDEPGLAISGDLYSQRGHFTFNYTIPGPPVWTGGN</sequence>
<reference evidence="18" key="1">
    <citation type="journal article" date="2023" name="Mol. Phylogenet. Evol.">
        <title>Genome-scale phylogeny and comparative genomics of the fungal order Sordariales.</title>
        <authorList>
            <person name="Hensen N."/>
            <person name="Bonometti L."/>
            <person name="Westerberg I."/>
            <person name="Brannstrom I.O."/>
            <person name="Guillou S."/>
            <person name="Cros-Aarteil S."/>
            <person name="Calhoun S."/>
            <person name="Haridas S."/>
            <person name="Kuo A."/>
            <person name="Mondo S."/>
            <person name="Pangilinan J."/>
            <person name="Riley R."/>
            <person name="LaButti K."/>
            <person name="Andreopoulos B."/>
            <person name="Lipzen A."/>
            <person name="Chen C."/>
            <person name="Yan M."/>
            <person name="Daum C."/>
            <person name="Ng V."/>
            <person name="Clum A."/>
            <person name="Steindorff A."/>
            <person name="Ohm R.A."/>
            <person name="Martin F."/>
            <person name="Silar P."/>
            <person name="Natvig D.O."/>
            <person name="Lalanne C."/>
            <person name="Gautier V."/>
            <person name="Ament-Velasquez S.L."/>
            <person name="Kruys A."/>
            <person name="Hutchinson M.I."/>
            <person name="Powell A.J."/>
            <person name="Barry K."/>
            <person name="Miller A.N."/>
            <person name="Grigoriev I.V."/>
            <person name="Debuchy R."/>
            <person name="Gladieux P."/>
            <person name="Hiltunen Thoren M."/>
            <person name="Johannesson H."/>
        </authorList>
    </citation>
    <scope>NUCLEOTIDE SEQUENCE</scope>
    <source>
        <strain evidence="18">CBS 359.72</strain>
    </source>
</reference>
<dbReference type="PANTHER" id="PTHR33353">
    <property type="entry name" value="PUTATIVE (AFU_ORTHOLOGUE AFUA_1G12560)-RELATED"/>
    <property type="match status" value="1"/>
</dbReference>
<feature type="chain" id="PRO_5042949442" description="lytic cellulose monooxygenase (C4-dehydrogenating)" evidence="16">
    <location>
        <begin position="19"/>
        <end position="258"/>
    </location>
</feature>
<dbReference type="GO" id="GO:0030245">
    <property type="term" value="P:cellulose catabolic process"/>
    <property type="evidence" value="ECO:0007669"/>
    <property type="project" value="UniProtKB-KW"/>
</dbReference>
<feature type="signal peptide" evidence="16">
    <location>
        <begin position="1"/>
        <end position="18"/>
    </location>
</feature>
<comment type="cofactor">
    <cofactor evidence="1">
        <name>Cu(2+)</name>
        <dbReference type="ChEBI" id="CHEBI:29036"/>
    </cofactor>
</comment>
<evidence type="ECO:0000256" key="11">
    <source>
        <dbReference type="ARBA" id="ARBA00023277"/>
    </source>
</evidence>
<evidence type="ECO:0000256" key="2">
    <source>
        <dbReference type="ARBA" id="ARBA00004613"/>
    </source>
</evidence>
<comment type="caution">
    <text evidence="18">The sequence shown here is derived from an EMBL/GenBank/DDBJ whole genome shotgun (WGS) entry which is preliminary data.</text>
</comment>
<evidence type="ECO:0000256" key="9">
    <source>
        <dbReference type="ARBA" id="ARBA00023033"/>
    </source>
</evidence>
<keyword evidence="8" id="KW-0186">Copper</keyword>
<evidence type="ECO:0000256" key="1">
    <source>
        <dbReference type="ARBA" id="ARBA00001973"/>
    </source>
</evidence>
<evidence type="ECO:0000256" key="6">
    <source>
        <dbReference type="ARBA" id="ARBA00023001"/>
    </source>
</evidence>
<evidence type="ECO:0000256" key="5">
    <source>
        <dbReference type="ARBA" id="ARBA00022729"/>
    </source>
</evidence>
<keyword evidence="10" id="KW-1015">Disulfide bond</keyword>
<evidence type="ECO:0000256" key="14">
    <source>
        <dbReference type="ARBA" id="ARBA00045077"/>
    </source>
</evidence>
<evidence type="ECO:0000256" key="13">
    <source>
        <dbReference type="ARBA" id="ARBA00044502"/>
    </source>
</evidence>
<name>A0AAN7CLB1_9PEZI</name>
<keyword evidence="6" id="KW-0136">Cellulose degradation</keyword>
<dbReference type="GO" id="GO:0005576">
    <property type="term" value="C:extracellular region"/>
    <property type="evidence" value="ECO:0007669"/>
    <property type="project" value="UniProtKB-SubCell"/>
</dbReference>
<accession>A0AAN7CLB1</accession>
<comment type="similarity">
    <text evidence="13">Belongs to the polysaccharide monooxygenase AA9 family.</text>
</comment>
<evidence type="ECO:0000256" key="10">
    <source>
        <dbReference type="ARBA" id="ARBA00023157"/>
    </source>
</evidence>
<dbReference type="PANTHER" id="PTHR33353:SF19">
    <property type="entry name" value="GLYCOSYLHYDROLASE FAMILY 61-8 PROTEIN"/>
    <property type="match status" value="1"/>
</dbReference>
<feature type="domain" description="Auxiliary Activity family 9 catalytic" evidence="17">
    <location>
        <begin position="19"/>
        <end position="232"/>
    </location>
</feature>
<dbReference type="AlphaFoldDB" id="A0AAN7CLB1"/>
<dbReference type="InterPro" id="IPR049892">
    <property type="entry name" value="AA9"/>
</dbReference>
<evidence type="ECO:0000256" key="7">
    <source>
        <dbReference type="ARBA" id="ARBA00023002"/>
    </source>
</evidence>